<dbReference type="Proteomes" id="UP001306592">
    <property type="component" value="Unassembled WGS sequence"/>
</dbReference>
<dbReference type="RefSeq" id="WP_336204255.1">
    <property type="nucleotide sequence ID" value="NZ_JBANEI010000032.1"/>
</dbReference>
<keyword evidence="3" id="KW-1185">Reference proteome</keyword>
<dbReference type="Gene3D" id="2.60.40.1570">
    <property type="entry name" value="Dr adhesin"/>
    <property type="match status" value="1"/>
</dbReference>
<accession>A0ABU8DLZ9</accession>
<evidence type="ECO:0000313" key="2">
    <source>
        <dbReference type="EMBL" id="MEI2684529.1"/>
    </source>
</evidence>
<evidence type="ECO:0000256" key="1">
    <source>
        <dbReference type="ARBA" id="ARBA00022729"/>
    </source>
</evidence>
<organism evidence="2 3">
    <name type="scientific">Erwinia aphidicola</name>
    <dbReference type="NCBI Taxonomy" id="68334"/>
    <lineage>
        <taxon>Bacteria</taxon>
        <taxon>Pseudomonadati</taxon>
        <taxon>Pseudomonadota</taxon>
        <taxon>Gammaproteobacteria</taxon>
        <taxon>Enterobacterales</taxon>
        <taxon>Erwiniaceae</taxon>
        <taxon>Erwinia</taxon>
    </lineage>
</organism>
<comment type="caution">
    <text evidence="2">The sequence shown here is derived from an EMBL/GenBank/DDBJ whole genome shotgun (WGS) entry which is preliminary data.</text>
</comment>
<evidence type="ECO:0000313" key="3">
    <source>
        <dbReference type="Proteomes" id="UP001306592"/>
    </source>
</evidence>
<proteinExistence type="predicted"/>
<sequence>MNERNITENGGHMKQGRKIYGRAALLAGLMLAGLCANGAENPGLQLRVASGLQAGPVRDGTLLMSGRVSSGAPHAGFRLRCEGQAGPAQSGRCTLSGQRDPGHRLRVHLSGPGWQPGPQGDAAVMTYTADSAAAFRLEADGDQHIDADTWTVALSASVLN</sequence>
<dbReference type="InterPro" id="IPR037028">
    <property type="entry name" value="Dr_adhesin_sf"/>
</dbReference>
<name>A0ABU8DLZ9_ERWAP</name>
<dbReference type="EMBL" id="JBANEI010000032">
    <property type="protein sequence ID" value="MEI2684529.1"/>
    <property type="molecule type" value="Genomic_DNA"/>
</dbReference>
<protein>
    <submittedName>
        <fullName evidence="2">AfaD family invasin</fullName>
    </submittedName>
</protein>
<dbReference type="Pfam" id="PF05775">
    <property type="entry name" value="AfaD"/>
    <property type="match status" value="1"/>
</dbReference>
<dbReference type="InterPro" id="IPR008966">
    <property type="entry name" value="Adhesion_dom_sf"/>
</dbReference>
<dbReference type="CDD" id="cd18776">
    <property type="entry name" value="AfaD-like"/>
    <property type="match status" value="1"/>
</dbReference>
<reference evidence="2 3" key="1">
    <citation type="submission" date="2024-02" db="EMBL/GenBank/DDBJ databases">
        <title>First report Erwinia aphidicola in onion in Chile.</title>
        <authorList>
            <person name="Valenzuela M."/>
            <person name="Pena M."/>
            <person name="Dutta B."/>
        </authorList>
    </citation>
    <scope>NUCLEOTIDE SEQUENCE [LARGE SCALE GENOMIC DNA]</scope>
    <source>
        <strain evidence="2 3">QCJ3A</strain>
    </source>
</reference>
<dbReference type="InterPro" id="IPR008394">
    <property type="entry name" value="AfaD"/>
</dbReference>
<dbReference type="SUPFAM" id="SSF49401">
    <property type="entry name" value="Bacterial adhesins"/>
    <property type="match status" value="1"/>
</dbReference>
<keyword evidence="1" id="KW-0732">Signal</keyword>
<gene>
    <name evidence="2" type="primary">afaD</name>
    <name evidence="2" type="ORF">V8N49_23200</name>
</gene>